<feature type="domain" description="Glycosyl hydrolase family 13 catalytic" evidence="1">
    <location>
        <begin position="12"/>
        <end position="351"/>
    </location>
</feature>
<evidence type="ECO:0000313" key="2">
    <source>
        <dbReference type="EMBL" id="WVN21549.1"/>
    </source>
</evidence>
<dbReference type="SMART" id="SM00642">
    <property type="entry name" value="Aamy"/>
    <property type="match status" value="1"/>
</dbReference>
<gene>
    <name evidence="2" type="ORF">V2E26_00970</name>
</gene>
<accession>A0ABZ2ALE0</accession>
<dbReference type="RefSeq" id="WP_330463580.1">
    <property type="nucleotide sequence ID" value="NZ_CP143578.1"/>
</dbReference>
<sequence length="502" mass="59654">MKEITKKIILYELVLENFLDTNQSGFGDFNGVLSKIDYFKKLGINIVAIEDILKQYENSFDLSIIKNKFGSIKDYVNLIKVFQQNKIKIAPIINLKKIKQSYINWNNMMGLYNLNEKDNEQYLTKLDPYLINEEIDENSLYEISNFIKYFESILDFYLRLNTDAIILDNFEFLAFESLKEDEKLKFIKDIYKIIKTKKPTMTVIFKTDNNNFGFYNKMLKQESKCFDYLYLTWISKIGNNEIVKDLNKKQLNFKGICNFLNLFNKSPNIIITFGSNLSGRFISKWGSENSYFYESAKTFFMMLYSGNNSIGIYYGDEIGTLRAKVEKNFNFNNEDYNEEKRFFESKNISIEEFFIHNNYFNKWSSYTQMAWDDKEINNKNKNKNFFRSIKYKENNVEKQLKNSDSIINFVLFLNNLTFNSKYKMFFENAKTIMQFKNGVFYIKKNLLHKKIVFVINLSKKHKRILGLNNFSILSSSYANKFYSELPKELSPFESIILLNEDN</sequence>
<keyword evidence="2" id="KW-0378">Hydrolase</keyword>
<evidence type="ECO:0000259" key="1">
    <source>
        <dbReference type="SMART" id="SM00642"/>
    </source>
</evidence>
<dbReference type="InterPro" id="IPR006047">
    <property type="entry name" value="GH13_cat_dom"/>
</dbReference>
<dbReference type="Proteomes" id="UP001431935">
    <property type="component" value="Chromosome"/>
</dbReference>
<dbReference type="Gene3D" id="3.20.20.80">
    <property type="entry name" value="Glycosidases"/>
    <property type="match status" value="2"/>
</dbReference>
<evidence type="ECO:0000313" key="3">
    <source>
        <dbReference type="Proteomes" id="UP001431935"/>
    </source>
</evidence>
<proteinExistence type="predicted"/>
<organism evidence="2 3">
    <name type="scientific">Metamycoplasma gateae</name>
    <dbReference type="NCBI Taxonomy" id="35769"/>
    <lineage>
        <taxon>Bacteria</taxon>
        <taxon>Bacillati</taxon>
        <taxon>Mycoplasmatota</taxon>
        <taxon>Mycoplasmoidales</taxon>
        <taxon>Metamycoplasmataceae</taxon>
        <taxon>Metamycoplasma</taxon>
    </lineage>
</organism>
<protein>
    <submittedName>
        <fullName evidence="2">Alpha-amylase family glycosyl hydrolase</fullName>
    </submittedName>
</protein>
<dbReference type="Pfam" id="PF00128">
    <property type="entry name" value="Alpha-amylase"/>
    <property type="match status" value="2"/>
</dbReference>
<dbReference type="SUPFAM" id="SSF51445">
    <property type="entry name" value="(Trans)glycosidases"/>
    <property type="match status" value="1"/>
</dbReference>
<dbReference type="EMBL" id="CP143578">
    <property type="protein sequence ID" value="WVN21549.1"/>
    <property type="molecule type" value="Genomic_DNA"/>
</dbReference>
<dbReference type="PANTHER" id="PTHR10357">
    <property type="entry name" value="ALPHA-AMYLASE FAMILY MEMBER"/>
    <property type="match status" value="1"/>
</dbReference>
<reference evidence="2" key="1">
    <citation type="submission" date="2024-01" db="EMBL/GenBank/DDBJ databases">
        <title>Complete genome sequence of Mycoplasma gateae strain 3700.</title>
        <authorList>
            <person name="Spergser J."/>
        </authorList>
    </citation>
    <scope>NUCLEOTIDE SEQUENCE [LARGE SCALE GENOMIC DNA]</scope>
    <source>
        <strain evidence="2">3700</strain>
    </source>
</reference>
<keyword evidence="3" id="KW-1185">Reference proteome</keyword>
<dbReference type="GO" id="GO:0016787">
    <property type="term" value="F:hydrolase activity"/>
    <property type="evidence" value="ECO:0007669"/>
    <property type="project" value="UniProtKB-KW"/>
</dbReference>
<name>A0ABZ2ALE0_9BACT</name>
<dbReference type="InterPro" id="IPR017853">
    <property type="entry name" value="GH"/>
</dbReference>